<keyword evidence="2" id="KW-1185">Reference proteome</keyword>
<organism evidence="1 2">
    <name type="scientific">Gossypium aridum</name>
    <name type="common">American cotton</name>
    <name type="synonym">Erioxylum aridum</name>
    <dbReference type="NCBI Taxonomy" id="34290"/>
    <lineage>
        <taxon>Eukaryota</taxon>
        <taxon>Viridiplantae</taxon>
        <taxon>Streptophyta</taxon>
        <taxon>Embryophyta</taxon>
        <taxon>Tracheophyta</taxon>
        <taxon>Spermatophyta</taxon>
        <taxon>Magnoliopsida</taxon>
        <taxon>eudicotyledons</taxon>
        <taxon>Gunneridae</taxon>
        <taxon>Pentapetalae</taxon>
        <taxon>rosids</taxon>
        <taxon>malvids</taxon>
        <taxon>Malvales</taxon>
        <taxon>Malvaceae</taxon>
        <taxon>Malvoideae</taxon>
        <taxon>Gossypium</taxon>
    </lineage>
</organism>
<dbReference type="Proteomes" id="UP000593577">
    <property type="component" value="Unassembled WGS sequence"/>
</dbReference>
<reference evidence="1 2" key="1">
    <citation type="journal article" date="2019" name="Genome Biol. Evol.">
        <title>Insights into the evolution of the New World diploid cottons (Gossypium, subgenus Houzingenia) based on genome sequencing.</title>
        <authorList>
            <person name="Grover C.E."/>
            <person name="Arick M.A. 2nd"/>
            <person name="Thrash A."/>
            <person name="Conover J.L."/>
            <person name="Sanders W.S."/>
            <person name="Peterson D.G."/>
            <person name="Frelichowski J.E."/>
            <person name="Scheffler J.A."/>
            <person name="Scheffler B.E."/>
            <person name="Wendel J.F."/>
        </authorList>
    </citation>
    <scope>NUCLEOTIDE SEQUENCE [LARGE SCALE GENOMIC DNA]</scope>
    <source>
        <strain evidence="1">185</strain>
        <tissue evidence="1">Leaf</tissue>
    </source>
</reference>
<gene>
    <name evidence="1" type="ORF">Goari_019353</name>
</gene>
<proteinExistence type="predicted"/>
<protein>
    <submittedName>
        <fullName evidence="1">Uncharacterized protein</fullName>
    </submittedName>
</protein>
<name>A0A7J8WTJ5_GOSAI</name>
<sequence length="49" mass="5489">MPSSEVRRRMSIEFGSMLVSSILTSGFTTFPLNRSYFKSLDVGDGKSLR</sequence>
<comment type="caution">
    <text evidence="1">The sequence shown here is derived from an EMBL/GenBank/DDBJ whole genome shotgun (WGS) entry which is preliminary data.</text>
</comment>
<dbReference type="EMBL" id="JABFAA010000003">
    <property type="protein sequence ID" value="MBA0677984.1"/>
    <property type="molecule type" value="Genomic_DNA"/>
</dbReference>
<evidence type="ECO:0000313" key="2">
    <source>
        <dbReference type="Proteomes" id="UP000593577"/>
    </source>
</evidence>
<evidence type="ECO:0000313" key="1">
    <source>
        <dbReference type="EMBL" id="MBA0677984.1"/>
    </source>
</evidence>
<accession>A0A7J8WTJ5</accession>
<dbReference type="AlphaFoldDB" id="A0A7J8WTJ5"/>